<feature type="domain" description="C-JID" evidence="4">
    <location>
        <begin position="545"/>
        <end position="698"/>
    </location>
</feature>
<keyword evidence="3" id="KW-0611">Plant defense</keyword>
<keyword evidence="7" id="KW-1185">Reference proteome</keyword>
<evidence type="ECO:0000256" key="3">
    <source>
        <dbReference type="ARBA" id="ARBA00022821"/>
    </source>
</evidence>
<dbReference type="PANTHER" id="PTHR45752">
    <property type="entry name" value="LEUCINE-RICH REPEAT-CONTAINING"/>
    <property type="match status" value="1"/>
</dbReference>
<dbReference type="InterPro" id="IPR045344">
    <property type="entry name" value="C-JID"/>
</dbReference>
<comment type="caution">
    <text evidence="6">The sequence shown here is derived from an EMBL/GenBank/DDBJ whole genome shotgun (WGS) entry which is preliminary data.</text>
</comment>
<gene>
    <name evidence="6" type="ORF">EZV62_011799</name>
</gene>
<evidence type="ECO:0000256" key="1">
    <source>
        <dbReference type="ARBA" id="ARBA00022614"/>
    </source>
</evidence>
<dbReference type="Pfam" id="PF07725">
    <property type="entry name" value="LRR_3"/>
    <property type="match status" value="1"/>
</dbReference>
<evidence type="ECO:0000259" key="5">
    <source>
        <dbReference type="Pfam" id="PF23286"/>
    </source>
</evidence>
<dbReference type="SMART" id="SM00369">
    <property type="entry name" value="LRR_TYP"/>
    <property type="match status" value="4"/>
</dbReference>
<name>A0A5C7I6Q2_9ROSI</name>
<keyword evidence="2" id="KW-0677">Repeat</keyword>
<dbReference type="InterPro" id="IPR032675">
    <property type="entry name" value="LRR_dom_sf"/>
</dbReference>
<evidence type="ECO:0000256" key="2">
    <source>
        <dbReference type="ARBA" id="ARBA00022737"/>
    </source>
</evidence>
<dbReference type="OrthoDB" id="2018313at2759"/>
<dbReference type="InterPro" id="IPR058546">
    <property type="entry name" value="RPS4B/Roq1-like_LRR"/>
</dbReference>
<dbReference type="EMBL" id="VAHF01000004">
    <property type="protein sequence ID" value="TXG64805.1"/>
    <property type="molecule type" value="Genomic_DNA"/>
</dbReference>
<dbReference type="InterPro" id="IPR003591">
    <property type="entry name" value="Leu-rich_rpt_typical-subtyp"/>
</dbReference>
<proteinExistence type="predicted"/>
<dbReference type="PANTHER" id="PTHR45752:SF195">
    <property type="entry name" value="LEUCINE-RICH REPEAT (LRR) FAMILY PROTEIN-RELATED"/>
    <property type="match status" value="1"/>
</dbReference>
<dbReference type="SUPFAM" id="SSF52058">
    <property type="entry name" value="L domain-like"/>
    <property type="match status" value="2"/>
</dbReference>
<accession>A0A5C7I6Q2</accession>
<sequence length="734" mass="83593">MQNSTILDTISLVKLFSGTNAVQGIVLDMSKIKDMCLSSEAFKKMYNLRLLKFYNPTWIKEHFVGFNSSHSPYHSKVHFGEGLSDISDKLRSLIWLGYPLPTLPSNFNPNNLVELDLRCSNVERLWEGTMHVPKLKRLFLRHCTRLTKIPDLSESPLIEEIDIRYCSSLLDFPQLAQHGNNLCDLSMWGCKSLRSFPSDIRIESFEFLVLRGCNNITKFPEISGNITYLDLSWTAIDEVPPSILCLTKLCNLNLSHCTRLQHIPTSICKLKFLYELNLENCSGLESFPEILDTMEHLKTLELSGTSIKELPENLGNLKSLIYLSADRSAISQLPSSMKHLKNLKKLSCRGCRGLRFTPSSGLPCSLTSLYLSDCNLKEIPEDICCLSSLLHLDLSDNHFEHLPKSMKQLCDLIYLNLNNCNMLQSLTELPPRLQHLSAIDCERLRSIPDASEFAEIIRNASEYSERIRNASEFAEIISNGCFSEFIFSNCLNLEAAVGDMFALLITYLNKVITLLINLFLSLSLTLKIIMIFMLQETDCYSFCYSGSEVPRWFIYRTEGSSIEFGVAERHDQFFSDQLLGFAVCAVIAFEEYCYVGDSEDQLDFGNDVFGEEDFGEQLDVRYKFISNNEECYDDRIVVAYTNKTLIDSDHVVLEFLPYPLDWELPGEMTNCACEFSLSKTSPNYRVKYCGVCPIYANQNIGETSGKRSRTSNDHQEEEVEPQGDVYFNLDFVAV</sequence>
<dbReference type="InterPro" id="IPR011713">
    <property type="entry name" value="Leu-rich_rpt_3"/>
</dbReference>
<keyword evidence="1" id="KW-0433">Leucine-rich repeat</keyword>
<dbReference type="Pfam" id="PF20160">
    <property type="entry name" value="C-JID"/>
    <property type="match status" value="1"/>
</dbReference>
<dbReference type="PROSITE" id="PS51450">
    <property type="entry name" value="LRR"/>
    <property type="match status" value="2"/>
</dbReference>
<dbReference type="Pfam" id="PF23286">
    <property type="entry name" value="LRR_13"/>
    <property type="match status" value="1"/>
</dbReference>
<reference evidence="7" key="1">
    <citation type="journal article" date="2019" name="Gigascience">
        <title>De novo genome assembly of the endangered Acer yangbiense, a plant species with extremely small populations endemic to Yunnan Province, China.</title>
        <authorList>
            <person name="Yang J."/>
            <person name="Wariss H.M."/>
            <person name="Tao L."/>
            <person name="Zhang R."/>
            <person name="Yun Q."/>
            <person name="Hollingsworth P."/>
            <person name="Dao Z."/>
            <person name="Luo G."/>
            <person name="Guo H."/>
            <person name="Ma Y."/>
            <person name="Sun W."/>
        </authorList>
    </citation>
    <scope>NUCLEOTIDE SEQUENCE [LARGE SCALE GENOMIC DNA]</scope>
    <source>
        <strain evidence="7">cv. Malutang</strain>
    </source>
</reference>
<dbReference type="AlphaFoldDB" id="A0A5C7I6Q2"/>
<dbReference type="Proteomes" id="UP000323000">
    <property type="component" value="Chromosome 4"/>
</dbReference>
<organism evidence="6 7">
    <name type="scientific">Acer yangbiense</name>
    <dbReference type="NCBI Taxonomy" id="1000413"/>
    <lineage>
        <taxon>Eukaryota</taxon>
        <taxon>Viridiplantae</taxon>
        <taxon>Streptophyta</taxon>
        <taxon>Embryophyta</taxon>
        <taxon>Tracheophyta</taxon>
        <taxon>Spermatophyta</taxon>
        <taxon>Magnoliopsida</taxon>
        <taxon>eudicotyledons</taxon>
        <taxon>Gunneridae</taxon>
        <taxon>Pentapetalae</taxon>
        <taxon>rosids</taxon>
        <taxon>malvids</taxon>
        <taxon>Sapindales</taxon>
        <taxon>Sapindaceae</taxon>
        <taxon>Hippocastanoideae</taxon>
        <taxon>Acereae</taxon>
        <taxon>Acer</taxon>
    </lineage>
</organism>
<dbReference type="InterPro" id="IPR001611">
    <property type="entry name" value="Leu-rich_rpt"/>
</dbReference>
<dbReference type="InterPro" id="IPR050715">
    <property type="entry name" value="LRR-SigEffector_domain"/>
</dbReference>
<evidence type="ECO:0000259" key="4">
    <source>
        <dbReference type="Pfam" id="PF20160"/>
    </source>
</evidence>
<evidence type="ECO:0000313" key="6">
    <source>
        <dbReference type="EMBL" id="TXG64805.1"/>
    </source>
</evidence>
<protein>
    <submittedName>
        <fullName evidence="6">Uncharacterized protein</fullName>
    </submittedName>
</protein>
<feature type="domain" description="Disease resistance protein RPS4B/Roq1-like leucine-rich repeats" evidence="5">
    <location>
        <begin position="274"/>
        <end position="450"/>
    </location>
</feature>
<dbReference type="Gene3D" id="3.80.10.10">
    <property type="entry name" value="Ribonuclease Inhibitor"/>
    <property type="match status" value="3"/>
</dbReference>
<evidence type="ECO:0000313" key="7">
    <source>
        <dbReference type="Proteomes" id="UP000323000"/>
    </source>
</evidence>